<gene>
    <name evidence="1" type="ORF">EVB97_327</name>
</gene>
<evidence type="ECO:0000313" key="1">
    <source>
        <dbReference type="EMBL" id="QIG72865.1"/>
    </source>
</evidence>
<proteinExistence type="predicted"/>
<name>A0A7S5RDQ8_9CAUD</name>
<dbReference type="EMBL" id="MN988525">
    <property type="protein sequence ID" value="QIG72865.1"/>
    <property type="molecule type" value="Genomic_DNA"/>
</dbReference>
<dbReference type="Proteomes" id="UP000655883">
    <property type="component" value="Segment"/>
</dbReference>
<sequence>MQDLSQLCEVEMEKLVEILMRSTHLTLDGVELSRSHEYHNSPSVSTIKTHKVLDDSYITVRLKYV</sequence>
<reference evidence="1 2" key="1">
    <citation type="submission" date="2020-01" db="EMBL/GenBank/DDBJ databases">
        <title>Patterns of diversity and host range of bacteriophage communities associated with bean-nodulatin bacteria.</title>
        <authorList>
            <person name="Vann Cauwenberghe J."/>
            <person name="Santamaria R.I."/>
            <person name="Bustos P."/>
            <person name="Juarez S."/>
            <person name="Gonzalez V."/>
        </authorList>
    </citation>
    <scope>NUCLEOTIDE SEQUENCE [LARGE SCALE GENOMIC DNA]</scope>
    <source>
        <strain evidence="2">RHph</strain>
    </source>
</reference>
<accession>A0A7S5RDQ8</accession>
<evidence type="ECO:0000313" key="2">
    <source>
        <dbReference type="Proteomes" id="UP000655883"/>
    </source>
</evidence>
<protein>
    <submittedName>
        <fullName evidence="1">Uncharacterized protein</fullName>
    </submittedName>
</protein>
<keyword evidence="2" id="KW-1185">Reference proteome</keyword>
<organism evidence="1 2">
    <name type="scientific">Rhizobium phage RHph_Y65</name>
    <dbReference type="NCBI Taxonomy" id="2509785"/>
    <lineage>
        <taxon>Viruses</taxon>
        <taxon>Duplodnaviria</taxon>
        <taxon>Heunggongvirae</taxon>
        <taxon>Uroviricota</taxon>
        <taxon>Caudoviricetes</taxon>
        <taxon>Kleczkowskaviridae</taxon>
        <taxon>Cuauhnahuacvirus</taxon>
        <taxon>Cuauhnahuacvirus Y65</taxon>
    </lineage>
</organism>